<keyword evidence="2" id="KW-1185">Reference proteome</keyword>
<organism evidence="1 2">
    <name type="scientific">Obba rivulosa</name>
    <dbReference type="NCBI Taxonomy" id="1052685"/>
    <lineage>
        <taxon>Eukaryota</taxon>
        <taxon>Fungi</taxon>
        <taxon>Dikarya</taxon>
        <taxon>Basidiomycota</taxon>
        <taxon>Agaricomycotina</taxon>
        <taxon>Agaricomycetes</taxon>
        <taxon>Polyporales</taxon>
        <taxon>Gelatoporiaceae</taxon>
        <taxon>Obba</taxon>
    </lineage>
</organism>
<protein>
    <submittedName>
        <fullName evidence="1">Uncharacterized protein</fullName>
    </submittedName>
</protein>
<dbReference type="AlphaFoldDB" id="A0A8E2DML2"/>
<name>A0A8E2DML2_9APHY</name>
<evidence type="ECO:0000313" key="2">
    <source>
        <dbReference type="Proteomes" id="UP000250043"/>
    </source>
</evidence>
<sequence length="185" mass="20030">MIVDSEPAHFTMVRLHSTPCVPGLTLGPVRVDVTKQQCQGPPAGSGSGSAICARPAPCVRDRSGQPGGYVLVCLYRQGWTSLIRGMPVRHAPLVQPASDDPYTFLANLPRPQNVFSPNLATSSLPPSMPVQPVYTYKNPNTGEHIMSLLPPIHPEMICLQEGNHIKYTKYGWKGVQLVSCGLMVS</sequence>
<dbReference type="Proteomes" id="UP000250043">
    <property type="component" value="Unassembled WGS sequence"/>
</dbReference>
<dbReference type="OrthoDB" id="2564984at2759"/>
<dbReference type="EMBL" id="KV722371">
    <property type="protein sequence ID" value="OCH92306.1"/>
    <property type="molecule type" value="Genomic_DNA"/>
</dbReference>
<evidence type="ECO:0000313" key="1">
    <source>
        <dbReference type="EMBL" id="OCH92306.1"/>
    </source>
</evidence>
<proteinExistence type="predicted"/>
<gene>
    <name evidence="1" type="ORF">OBBRIDRAFT_461164</name>
</gene>
<accession>A0A8E2DML2</accession>
<reference evidence="1 2" key="1">
    <citation type="submission" date="2016-07" db="EMBL/GenBank/DDBJ databases">
        <title>Draft genome of the white-rot fungus Obba rivulosa 3A-2.</title>
        <authorList>
            <consortium name="DOE Joint Genome Institute"/>
            <person name="Miettinen O."/>
            <person name="Riley R."/>
            <person name="Acob R."/>
            <person name="Barry K."/>
            <person name="Cullen D."/>
            <person name="De Vries R."/>
            <person name="Hainaut M."/>
            <person name="Hatakka A."/>
            <person name="Henrissat B."/>
            <person name="Hilden K."/>
            <person name="Kuo R."/>
            <person name="Labutti K."/>
            <person name="Lipzen A."/>
            <person name="Makela M.R."/>
            <person name="Sandor L."/>
            <person name="Spatafora J.W."/>
            <person name="Grigoriev I.V."/>
            <person name="Hibbett D.S."/>
        </authorList>
    </citation>
    <scope>NUCLEOTIDE SEQUENCE [LARGE SCALE GENOMIC DNA]</scope>
    <source>
        <strain evidence="1 2">3A-2</strain>
    </source>
</reference>